<dbReference type="PROSITE" id="PS51257">
    <property type="entry name" value="PROKAR_LIPOPROTEIN"/>
    <property type="match status" value="1"/>
</dbReference>
<evidence type="ECO:0000259" key="2">
    <source>
        <dbReference type="Pfam" id="PF12697"/>
    </source>
</evidence>
<dbReference type="EMBL" id="JAADJT010000004">
    <property type="protein sequence ID" value="NGZ84883.1"/>
    <property type="molecule type" value="Genomic_DNA"/>
</dbReference>
<evidence type="ECO:0000256" key="1">
    <source>
        <dbReference type="SAM" id="SignalP"/>
    </source>
</evidence>
<reference evidence="4" key="2">
    <citation type="submission" date="2023-07" db="EMBL/GenBank/DDBJ databases">
        <title>Duganella aceri sp. nov., isolated from tree sap.</title>
        <authorList>
            <person name="Kim I.S."/>
        </authorList>
    </citation>
    <scope>NUCLEOTIDE SEQUENCE [LARGE SCALE GENOMIC DNA]</scope>
    <source>
        <strain evidence="4">SAP-35</strain>
    </source>
</reference>
<dbReference type="Proteomes" id="UP000666369">
    <property type="component" value="Unassembled WGS sequence"/>
</dbReference>
<protein>
    <submittedName>
        <fullName evidence="3">Alpha/beta hydrolase</fullName>
    </submittedName>
</protein>
<organism evidence="3 4">
    <name type="scientific">Duganella aceris</name>
    <dbReference type="NCBI Taxonomy" id="2703883"/>
    <lineage>
        <taxon>Bacteria</taxon>
        <taxon>Pseudomonadati</taxon>
        <taxon>Pseudomonadota</taxon>
        <taxon>Betaproteobacteria</taxon>
        <taxon>Burkholderiales</taxon>
        <taxon>Oxalobacteraceae</taxon>
        <taxon>Telluria group</taxon>
        <taxon>Duganella</taxon>
    </lineage>
</organism>
<evidence type="ECO:0000313" key="4">
    <source>
        <dbReference type="Proteomes" id="UP000666369"/>
    </source>
</evidence>
<evidence type="ECO:0000313" key="3">
    <source>
        <dbReference type="EMBL" id="NGZ84883.1"/>
    </source>
</evidence>
<accession>A0ABX0FK03</accession>
<dbReference type="InterPro" id="IPR029058">
    <property type="entry name" value="AB_hydrolase_fold"/>
</dbReference>
<dbReference type="Gene3D" id="3.40.50.1820">
    <property type="entry name" value="alpha/beta hydrolase"/>
    <property type="match status" value="1"/>
</dbReference>
<keyword evidence="1" id="KW-0732">Signal</keyword>
<comment type="caution">
    <text evidence="3">The sequence shown here is derived from an EMBL/GenBank/DDBJ whole genome shotgun (WGS) entry which is preliminary data.</text>
</comment>
<dbReference type="Pfam" id="PF12697">
    <property type="entry name" value="Abhydrolase_6"/>
    <property type="match status" value="1"/>
</dbReference>
<dbReference type="SUPFAM" id="SSF53474">
    <property type="entry name" value="alpha/beta-Hydrolases"/>
    <property type="match status" value="1"/>
</dbReference>
<reference evidence="3 4" key="1">
    <citation type="submission" date="2020-01" db="EMBL/GenBank/DDBJ databases">
        <authorList>
            <person name="Lee S.D."/>
        </authorList>
    </citation>
    <scope>NUCLEOTIDE SEQUENCE [LARGE SCALE GENOMIC DNA]</scope>
    <source>
        <strain evidence="3 4">SAP-35</strain>
    </source>
</reference>
<dbReference type="PANTHER" id="PTHR37017:SF11">
    <property type="entry name" value="ESTERASE_LIPASE_THIOESTERASE DOMAIN-CONTAINING PROTEIN"/>
    <property type="match status" value="1"/>
</dbReference>
<feature type="signal peptide" evidence="1">
    <location>
        <begin position="1"/>
        <end position="26"/>
    </location>
</feature>
<sequence>MNLNFRTPLVKALATLSILSASAVLAGCGSSDAATMPETPTTPTTVVLVHGAWADGSSWSKVTPLLQQRGLKVISVQLQRASLAEDAAIVRRAMEGVTGQVVLVGHSYGGAVVTEAGIDAKVATLVYVDAFTPGDNESITDILSPYPAADWQKTLLQDSKGYLSLPLDTYVKTFASDLPVADATLMSTYQGPIFYHVLDDKVTNAAWKTKPSFFVMGSNDMIIPPQFQQGEAARIKSTKVTSIPGASHISMVSHPTEVANVILDAVTSVHGL</sequence>
<keyword evidence="4" id="KW-1185">Reference proteome</keyword>
<keyword evidence="3" id="KW-0378">Hydrolase</keyword>
<feature type="domain" description="AB hydrolase-1" evidence="2">
    <location>
        <begin position="46"/>
        <end position="260"/>
    </location>
</feature>
<dbReference type="PANTHER" id="PTHR37017">
    <property type="entry name" value="AB HYDROLASE-1 DOMAIN-CONTAINING PROTEIN-RELATED"/>
    <property type="match status" value="1"/>
</dbReference>
<proteinExistence type="predicted"/>
<gene>
    <name evidence="3" type="ORF">GW587_11540</name>
</gene>
<dbReference type="GO" id="GO:0016787">
    <property type="term" value="F:hydrolase activity"/>
    <property type="evidence" value="ECO:0007669"/>
    <property type="project" value="UniProtKB-KW"/>
</dbReference>
<feature type="chain" id="PRO_5047111023" evidence="1">
    <location>
        <begin position="27"/>
        <end position="272"/>
    </location>
</feature>
<dbReference type="InterPro" id="IPR000073">
    <property type="entry name" value="AB_hydrolase_1"/>
</dbReference>
<dbReference type="InterPro" id="IPR052897">
    <property type="entry name" value="Sec-Metab_Biosynth_Hydrolase"/>
</dbReference>
<dbReference type="RefSeq" id="WP_166102605.1">
    <property type="nucleotide sequence ID" value="NZ_JAADJT010000004.1"/>
</dbReference>
<name>A0ABX0FK03_9BURK</name>